<evidence type="ECO:0000256" key="7">
    <source>
        <dbReference type="RuleBase" id="RU003653"/>
    </source>
</evidence>
<name>A0A2P2E471_9LEPT</name>
<feature type="binding site" evidence="6">
    <location>
        <position position="232"/>
    </location>
    <ligand>
        <name>a divalent metal cation</name>
        <dbReference type="ChEBI" id="CHEBI:60240"/>
        <label>1</label>
    </ligand>
</feature>
<reference evidence="9 10" key="1">
    <citation type="submission" date="2018-02" db="EMBL/GenBank/DDBJ databases">
        <title>Novel Leptospira species isolated from soil and water in Japan.</title>
        <authorList>
            <person name="Nakao R."/>
            <person name="Masuzawa T."/>
        </authorList>
    </citation>
    <scope>NUCLEOTIDE SEQUENCE [LARGE SCALE GENOMIC DNA]</scope>
    <source>
        <strain evidence="9 10">YH101</strain>
    </source>
</reference>
<dbReference type="SUPFAM" id="SSF55920">
    <property type="entry name" value="Creatinase/aminopeptidase"/>
    <property type="match status" value="1"/>
</dbReference>
<accession>A0A2P2E471</accession>
<dbReference type="Gene3D" id="3.90.230.10">
    <property type="entry name" value="Creatinase/methionine aminopeptidase superfamily"/>
    <property type="match status" value="1"/>
</dbReference>
<keyword evidence="10" id="KW-1185">Reference proteome</keyword>
<feature type="binding site" evidence="6">
    <location>
        <position position="105"/>
    </location>
    <ligand>
        <name>a divalent metal cation</name>
        <dbReference type="ChEBI" id="CHEBI:60240"/>
        <label>1</label>
    </ligand>
</feature>
<feature type="binding site" evidence="6">
    <location>
        <position position="175"/>
    </location>
    <ligand>
        <name>substrate</name>
    </ligand>
</feature>
<evidence type="ECO:0000256" key="6">
    <source>
        <dbReference type="HAMAP-Rule" id="MF_01974"/>
    </source>
</evidence>
<keyword evidence="2 6" id="KW-0031">Aminopeptidase</keyword>
<dbReference type="InterPro" id="IPR000994">
    <property type="entry name" value="Pept_M24"/>
</dbReference>
<comment type="caution">
    <text evidence="9">The sequence shown here is derived from an EMBL/GenBank/DDBJ whole genome shotgun (WGS) entry which is preliminary data.</text>
</comment>
<organism evidence="9 10">
    <name type="scientific">Leptospira ryugenii</name>
    <dbReference type="NCBI Taxonomy" id="1917863"/>
    <lineage>
        <taxon>Bacteria</taxon>
        <taxon>Pseudomonadati</taxon>
        <taxon>Spirochaetota</taxon>
        <taxon>Spirochaetia</taxon>
        <taxon>Leptospirales</taxon>
        <taxon>Leptospiraceae</taxon>
        <taxon>Leptospira</taxon>
    </lineage>
</organism>
<dbReference type="GO" id="GO:0070006">
    <property type="term" value="F:metalloaminopeptidase activity"/>
    <property type="evidence" value="ECO:0007669"/>
    <property type="project" value="UniProtKB-UniRule"/>
</dbReference>
<feature type="binding site" evidence="6">
    <location>
        <position position="94"/>
    </location>
    <ligand>
        <name>a divalent metal cation</name>
        <dbReference type="ChEBI" id="CHEBI:60240"/>
        <label>1</label>
    </ligand>
</feature>
<feature type="binding site" evidence="6">
    <location>
        <position position="168"/>
    </location>
    <ligand>
        <name>a divalent metal cation</name>
        <dbReference type="ChEBI" id="CHEBI:60240"/>
        <label>2</label>
        <note>catalytic</note>
    </ligand>
</feature>
<comment type="subunit">
    <text evidence="6">Monomer.</text>
</comment>
<comment type="catalytic activity">
    <reaction evidence="6 7">
        <text>Release of N-terminal amino acids, preferentially methionine, from peptides and arylamides.</text>
        <dbReference type="EC" id="3.4.11.18"/>
    </reaction>
</comment>
<sequence>MSIRNHKDLMGILKTGQVVARIRDLMKKEAKPGVSTYDLDQMAKQCFEMYGAKSAPMFDYQFPGYTCISINHEIAHGIPKKETILRFGDLVNIDVSATLNGYYADTGISFVIGNTNNNLSRLCDTAVDCTGKAIQEATTGNPLRMIGKSIHQVAKANGFTVIKNLAGHGTGKKLHEEPEVLVYEEKRDRRRLSEGLVLAIESFVSTKSEFAVTGHDGWTLTTKDKSFVAQCEHTVIVSSKGAIVATQ</sequence>
<evidence type="ECO:0000313" key="10">
    <source>
        <dbReference type="Proteomes" id="UP000245133"/>
    </source>
</evidence>
<evidence type="ECO:0000256" key="4">
    <source>
        <dbReference type="ARBA" id="ARBA00022723"/>
    </source>
</evidence>
<dbReference type="InterPro" id="IPR002467">
    <property type="entry name" value="Pept_M24A_MAP1"/>
</dbReference>
<protein>
    <recommendedName>
        <fullName evidence="6 7">Methionine aminopeptidase</fullName>
        <shortName evidence="6">MAP</shortName>
        <shortName evidence="6">MetAP</shortName>
        <ecNumber evidence="6 7">3.4.11.18</ecNumber>
    </recommendedName>
    <alternativeName>
        <fullName evidence="6">Peptidase M</fullName>
    </alternativeName>
</protein>
<dbReference type="RefSeq" id="WP_108977990.1">
    <property type="nucleotide sequence ID" value="NZ_BFBB01000008.1"/>
</dbReference>
<dbReference type="HAMAP" id="MF_01974">
    <property type="entry name" value="MetAP_1"/>
    <property type="match status" value="1"/>
</dbReference>
<dbReference type="EC" id="3.4.11.18" evidence="6 7"/>
<dbReference type="Pfam" id="PF00557">
    <property type="entry name" value="Peptidase_M24"/>
    <property type="match status" value="1"/>
</dbReference>
<dbReference type="NCBIfam" id="TIGR00500">
    <property type="entry name" value="met_pdase_I"/>
    <property type="match status" value="1"/>
</dbReference>
<dbReference type="GO" id="GO:0006508">
    <property type="term" value="P:proteolysis"/>
    <property type="evidence" value="ECO:0007669"/>
    <property type="project" value="UniProtKB-KW"/>
</dbReference>
<dbReference type="AlphaFoldDB" id="A0A2P2E471"/>
<evidence type="ECO:0000313" key="9">
    <source>
        <dbReference type="EMBL" id="GBF51679.1"/>
    </source>
</evidence>
<dbReference type="Proteomes" id="UP000245133">
    <property type="component" value="Unassembled WGS sequence"/>
</dbReference>
<dbReference type="GO" id="GO:0004239">
    <property type="term" value="F:initiator methionyl aminopeptidase activity"/>
    <property type="evidence" value="ECO:0007669"/>
    <property type="project" value="UniProtKB-UniRule"/>
</dbReference>
<feature type="binding site" evidence="6">
    <location>
        <position position="232"/>
    </location>
    <ligand>
        <name>a divalent metal cation</name>
        <dbReference type="ChEBI" id="CHEBI:60240"/>
        <label>2</label>
        <note>catalytic</note>
    </ligand>
</feature>
<comment type="cofactor">
    <cofactor evidence="6">
        <name>Co(2+)</name>
        <dbReference type="ChEBI" id="CHEBI:48828"/>
    </cofactor>
    <cofactor evidence="6">
        <name>Zn(2+)</name>
        <dbReference type="ChEBI" id="CHEBI:29105"/>
    </cofactor>
    <cofactor evidence="6">
        <name>Mn(2+)</name>
        <dbReference type="ChEBI" id="CHEBI:29035"/>
    </cofactor>
    <cofactor evidence="6">
        <name>Fe(2+)</name>
        <dbReference type="ChEBI" id="CHEBI:29033"/>
    </cofactor>
    <text evidence="6">Binds 2 divalent metal cations per subunit. Has a high-affinity and a low affinity metal-binding site. The true nature of the physiological cofactor is under debate. The enzyme is active with cobalt, zinc, manganese or divalent iron ions. Most likely, methionine aminopeptidases function as mononuclear Fe(2+)-metalloproteases under physiological conditions, and the catalytically relevant metal-binding site has been assigned to the histidine-containing high-affinity site.</text>
</comment>
<proteinExistence type="inferred from homology"/>
<evidence type="ECO:0000256" key="3">
    <source>
        <dbReference type="ARBA" id="ARBA00022670"/>
    </source>
</evidence>
<feature type="binding site" evidence="6">
    <location>
        <position position="201"/>
    </location>
    <ligand>
        <name>a divalent metal cation</name>
        <dbReference type="ChEBI" id="CHEBI:60240"/>
        <label>2</label>
        <note>catalytic</note>
    </ligand>
</feature>
<dbReference type="InterPro" id="IPR036005">
    <property type="entry name" value="Creatinase/aminopeptidase-like"/>
</dbReference>
<evidence type="ECO:0000256" key="2">
    <source>
        <dbReference type="ARBA" id="ARBA00022438"/>
    </source>
</evidence>
<comment type="function">
    <text evidence="1 6">Removes the N-terminal methionine from nascent proteins. The N-terminal methionine is often cleaved when the second residue in the primary sequence is small and uncharged (Met-Ala-, Cys, Gly, Pro, Ser, Thr, or Val). Requires deformylation of the N(alpha)-formylated initiator methionine before it can be hydrolyzed.</text>
</comment>
<dbReference type="EMBL" id="BFBB01000008">
    <property type="protein sequence ID" value="GBF51679.1"/>
    <property type="molecule type" value="Genomic_DNA"/>
</dbReference>
<comment type="similarity">
    <text evidence="6">Belongs to the peptidase M24A family. Methionine aminopeptidase type 1 subfamily.</text>
</comment>
<dbReference type="GO" id="GO:0046872">
    <property type="term" value="F:metal ion binding"/>
    <property type="evidence" value="ECO:0007669"/>
    <property type="project" value="UniProtKB-UniRule"/>
</dbReference>
<gene>
    <name evidence="6 9" type="primary">map</name>
    <name evidence="9" type="ORF">LPTSP4_32170</name>
</gene>
<keyword evidence="4 6" id="KW-0479">Metal-binding</keyword>
<feature type="binding site" evidence="6">
    <location>
        <position position="105"/>
    </location>
    <ligand>
        <name>a divalent metal cation</name>
        <dbReference type="ChEBI" id="CHEBI:60240"/>
        <label>2</label>
        <note>catalytic</note>
    </ligand>
</feature>
<evidence type="ECO:0000256" key="1">
    <source>
        <dbReference type="ARBA" id="ARBA00002521"/>
    </source>
</evidence>
<feature type="binding site" evidence="6">
    <location>
        <position position="76"/>
    </location>
    <ligand>
        <name>substrate</name>
    </ligand>
</feature>
<dbReference type="PANTHER" id="PTHR43330">
    <property type="entry name" value="METHIONINE AMINOPEPTIDASE"/>
    <property type="match status" value="1"/>
</dbReference>
<keyword evidence="3 6" id="KW-0645">Protease</keyword>
<keyword evidence="5 6" id="KW-0378">Hydrolase</keyword>
<evidence type="ECO:0000256" key="5">
    <source>
        <dbReference type="ARBA" id="ARBA00022801"/>
    </source>
</evidence>
<dbReference type="InterPro" id="IPR001714">
    <property type="entry name" value="Pept_M24_MAP"/>
</dbReference>
<evidence type="ECO:0000259" key="8">
    <source>
        <dbReference type="Pfam" id="PF00557"/>
    </source>
</evidence>
<feature type="domain" description="Peptidase M24" evidence="8">
    <location>
        <begin position="13"/>
        <end position="238"/>
    </location>
</feature>
<dbReference type="PRINTS" id="PR00599">
    <property type="entry name" value="MAPEPTIDASE"/>
</dbReference>
<dbReference type="CDD" id="cd01086">
    <property type="entry name" value="MetAP1"/>
    <property type="match status" value="1"/>
</dbReference>
<dbReference type="PANTHER" id="PTHR43330:SF13">
    <property type="entry name" value="METHIONINE AMINOPEPTIDASE 2"/>
    <property type="match status" value="1"/>
</dbReference>
<dbReference type="OrthoDB" id="9802055at2"/>